<reference evidence="2 3" key="1">
    <citation type="submission" date="2020-02" db="EMBL/GenBank/DDBJ databases">
        <title>Draft genome sequence of two Spirosoma agri KCTC 52727 and Spirosoma terrae KCTC 52035.</title>
        <authorList>
            <person name="Rojas J."/>
            <person name="Ambika Manirajan B."/>
            <person name="Ratering S."/>
            <person name="Suarez C."/>
            <person name="Schnell S."/>
        </authorList>
    </citation>
    <scope>NUCLEOTIDE SEQUENCE [LARGE SCALE GENOMIC DNA]</scope>
    <source>
        <strain evidence="2 3">KCTC 52727</strain>
    </source>
</reference>
<dbReference type="Pfam" id="PF17761">
    <property type="entry name" value="DUF1016_N"/>
    <property type="match status" value="1"/>
</dbReference>
<sequence length="309" mass="35644">MNAPTANHIELFRYLRTLIDTTENDRSAYPQFALVEAYWHIGRIVVETEQDGAERADYGIHLIEQLSQHLSAAFGKGYSLPNMWRFKQFYLAFPMPAAHGNASVDLRQYLRTELTWSHYRLLMTIKNRQERAFYIQQAADDRWTVRFLQKLVRSRYYYQAALGEESLLSSPKKIVQYAPIPMADQQPTNYRTRLAGIRKLMLERYVGYAFVAQRQFVSVQGTEQWVELVFFHIVLQRYVLIQLGEHTPSSSASFAQLVDAYITKQPPTLTKSPIGLLIDQQGAVNVISASFEMGLPADERALLPQTLRE</sequence>
<dbReference type="AlphaFoldDB" id="A0A6M0IRT8"/>
<name>A0A6M0IRT8_9BACT</name>
<keyword evidence="3" id="KW-1185">Reference proteome</keyword>
<gene>
    <name evidence="2" type="ORF">GK091_27525</name>
</gene>
<dbReference type="InterPro" id="IPR041527">
    <property type="entry name" value="YhcG_N"/>
</dbReference>
<evidence type="ECO:0000259" key="1">
    <source>
        <dbReference type="Pfam" id="PF17761"/>
    </source>
</evidence>
<evidence type="ECO:0000313" key="3">
    <source>
        <dbReference type="Proteomes" id="UP000477386"/>
    </source>
</evidence>
<protein>
    <submittedName>
        <fullName evidence="2">DUF1016 domain-containing protein</fullName>
    </submittedName>
</protein>
<organism evidence="2 3">
    <name type="scientific">Spirosoma agri</name>
    <dbReference type="NCBI Taxonomy" id="1987381"/>
    <lineage>
        <taxon>Bacteria</taxon>
        <taxon>Pseudomonadati</taxon>
        <taxon>Bacteroidota</taxon>
        <taxon>Cytophagia</taxon>
        <taxon>Cytophagales</taxon>
        <taxon>Cytophagaceae</taxon>
        <taxon>Spirosoma</taxon>
    </lineage>
</organism>
<proteinExistence type="predicted"/>
<dbReference type="PANTHER" id="PTHR30547:SF5">
    <property type="entry name" value="NUCLEASE YHCG-RELATED"/>
    <property type="match status" value="1"/>
</dbReference>
<dbReference type="EMBL" id="JAAGNZ010000007">
    <property type="protein sequence ID" value="NEU70647.1"/>
    <property type="molecule type" value="Genomic_DNA"/>
</dbReference>
<accession>A0A6M0IRT8</accession>
<dbReference type="PANTHER" id="PTHR30547">
    <property type="entry name" value="UNCHARACTERIZED PROTEIN YHCG-RELATED"/>
    <property type="match status" value="1"/>
</dbReference>
<dbReference type="RefSeq" id="WP_164043960.1">
    <property type="nucleotide sequence ID" value="NZ_JAAGNZ010000007.1"/>
</dbReference>
<dbReference type="InterPro" id="IPR053148">
    <property type="entry name" value="PD-DEXK-like_domain"/>
</dbReference>
<feature type="domain" description="YhcG N-terminal" evidence="1">
    <location>
        <begin position="32"/>
        <end position="157"/>
    </location>
</feature>
<evidence type="ECO:0000313" key="2">
    <source>
        <dbReference type="EMBL" id="NEU70647.1"/>
    </source>
</evidence>
<comment type="caution">
    <text evidence="2">The sequence shown here is derived from an EMBL/GenBank/DDBJ whole genome shotgun (WGS) entry which is preliminary data.</text>
</comment>
<dbReference type="Proteomes" id="UP000477386">
    <property type="component" value="Unassembled WGS sequence"/>
</dbReference>